<dbReference type="RefSeq" id="WP_377283353.1">
    <property type="nucleotide sequence ID" value="NZ_JBHRSI010000009.1"/>
</dbReference>
<organism evidence="1 2">
    <name type="scientific">Phenylobacterium terrae</name>
    <dbReference type="NCBI Taxonomy" id="2665495"/>
    <lineage>
        <taxon>Bacteria</taxon>
        <taxon>Pseudomonadati</taxon>
        <taxon>Pseudomonadota</taxon>
        <taxon>Alphaproteobacteria</taxon>
        <taxon>Caulobacterales</taxon>
        <taxon>Caulobacteraceae</taxon>
        <taxon>Phenylobacterium</taxon>
    </lineage>
</organism>
<dbReference type="Proteomes" id="UP001597237">
    <property type="component" value="Unassembled WGS sequence"/>
</dbReference>
<gene>
    <name evidence="1" type="ORF">ACFSC0_20445</name>
</gene>
<accession>A0ABW4N768</accession>
<name>A0ABW4N768_9CAUL</name>
<comment type="caution">
    <text evidence="1">The sequence shown here is derived from an EMBL/GenBank/DDBJ whole genome shotgun (WGS) entry which is preliminary data.</text>
</comment>
<sequence>MTVAFEIVAPINQVKFYAVGDLDDYAAPLRAISFGQYDGEIETRRAIFKHAIRRVLTPVVNWATENASATISEIVEIRGTMFKSARACRCRIEFESLTEATAFMLRWCDEYPIERVND</sequence>
<reference evidence="2" key="1">
    <citation type="journal article" date="2019" name="Int. J. Syst. Evol. Microbiol.">
        <title>The Global Catalogue of Microorganisms (GCM) 10K type strain sequencing project: providing services to taxonomists for standard genome sequencing and annotation.</title>
        <authorList>
            <consortium name="The Broad Institute Genomics Platform"/>
            <consortium name="The Broad Institute Genome Sequencing Center for Infectious Disease"/>
            <person name="Wu L."/>
            <person name="Ma J."/>
        </authorList>
    </citation>
    <scope>NUCLEOTIDE SEQUENCE [LARGE SCALE GENOMIC DNA]</scope>
    <source>
        <strain evidence="2">DFY28</strain>
    </source>
</reference>
<protein>
    <submittedName>
        <fullName evidence="1">Uncharacterized protein</fullName>
    </submittedName>
</protein>
<proteinExistence type="predicted"/>
<keyword evidence="2" id="KW-1185">Reference proteome</keyword>
<evidence type="ECO:0000313" key="1">
    <source>
        <dbReference type="EMBL" id="MFD1785774.1"/>
    </source>
</evidence>
<dbReference type="EMBL" id="JBHUEY010000012">
    <property type="protein sequence ID" value="MFD1785774.1"/>
    <property type="molecule type" value="Genomic_DNA"/>
</dbReference>
<evidence type="ECO:0000313" key="2">
    <source>
        <dbReference type="Proteomes" id="UP001597237"/>
    </source>
</evidence>